<dbReference type="EMBL" id="JANJQO010003418">
    <property type="protein sequence ID" value="KAJ2960468.1"/>
    <property type="molecule type" value="Genomic_DNA"/>
</dbReference>
<gene>
    <name evidence="1" type="ORF">NQ176_g11054</name>
</gene>
<dbReference type="Proteomes" id="UP001143910">
    <property type="component" value="Unassembled WGS sequence"/>
</dbReference>
<organism evidence="1 2">
    <name type="scientific">Zarea fungicola</name>
    <dbReference type="NCBI Taxonomy" id="93591"/>
    <lineage>
        <taxon>Eukaryota</taxon>
        <taxon>Fungi</taxon>
        <taxon>Dikarya</taxon>
        <taxon>Ascomycota</taxon>
        <taxon>Pezizomycotina</taxon>
        <taxon>Sordariomycetes</taxon>
        <taxon>Hypocreomycetidae</taxon>
        <taxon>Hypocreales</taxon>
        <taxon>Cordycipitaceae</taxon>
        <taxon>Zarea</taxon>
    </lineage>
</organism>
<evidence type="ECO:0000313" key="2">
    <source>
        <dbReference type="Proteomes" id="UP001143910"/>
    </source>
</evidence>
<protein>
    <submittedName>
        <fullName evidence="1">Uncharacterized protein</fullName>
    </submittedName>
</protein>
<proteinExistence type="predicted"/>
<evidence type="ECO:0000313" key="1">
    <source>
        <dbReference type="EMBL" id="KAJ2960468.1"/>
    </source>
</evidence>
<sequence length="547" mass="59722">MDINDTAPPPGFSPSSFHSSSPSSLSLSSTTISQGHAPADGKLVTYLASQPIPRRDWQVLSEQAVESIFKLEASACDPVASRIIDETDAHFFFDQFFATQNPVIGLLDPELHTPENVYATSFTLFSVICALGCAVSTRPRDKVIYHGLLQLAEGNMQWCIAASVTSLETIQAILLMYHWAPVRHGRVSDDPSRLHLSHAVQLARLTGINNPIRVDKYVQASGLAADSDAAVCLRRNYERCWLCLFNADKTFGGINGPRLSVAWDEIPQNMHEWWRQPGATATDQLVTGIVETRGILFNAIDERKGANGDARSVATWHKKWLHVLEHVKHVRCSPTNSHSSQYLPLLAFYIDHHILMLGAQAVRELLASKDAANSATLSTIYEASAGVALRIFDAMLNGKPLGVFTRGFHNTQFIMVCHALADVRLAIVKSVFSPDDATKAAASARATAAYLNDVVRELPTSSAGRLYARLAQSLFDGVAPFEPLAHAAGDDVMASIPGAEEPWPADWLLPDGLFGNDILFADSFDFGYNVENLDQNTAVGDVKIDTK</sequence>
<reference evidence="1" key="1">
    <citation type="submission" date="2022-08" db="EMBL/GenBank/DDBJ databases">
        <title>Genome Sequence of Lecanicillium fungicola.</title>
        <authorList>
            <person name="Buettner E."/>
        </authorList>
    </citation>
    <scope>NUCLEOTIDE SEQUENCE</scope>
    <source>
        <strain evidence="1">Babe33</strain>
    </source>
</reference>
<accession>A0ACC1MC86</accession>
<comment type="caution">
    <text evidence="1">The sequence shown here is derived from an EMBL/GenBank/DDBJ whole genome shotgun (WGS) entry which is preliminary data.</text>
</comment>
<name>A0ACC1MC86_9HYPO</name>
<keyword evidence="2" id="KW-1185">Reference proteome</keyword>